<keyword evidence="9" id="KW-0997">Cell inner membrane</keyword>
<comment type="similarity">
    <text evidence="2 9">Belongs to the CN hydrolase family. Apolipoprotein N-acyltransferase subfamily.</text>
</comment>
<dbReference type="SUPFAM" id="SSF56317">
    <property type="entry name" value="Carbon-nitrogen hydrolase"/>
    <property type="match status" value="1"/>
</dbReference>
<comment type="function">
    <text evidence="9">Catalyzes the phospholipid dependent N-acylation of the N-terminal cysteine of apolipoprotein, the last step in lipoprotein maturation.</text>
</comment>
<dbReference type="InterPro" id="IPR045378">
    <property type="entry name" value="LNT_N"/>
</dbReference>
<dbReference type="HOGENOM" id="CLU_019563_3_0_12"/>
<gene>
    <name evidence="9" type="primary">lnt</name>
    <name evidence="11" type="ordered locus">Turpa_0208</name>
</gene>
<evidence type="ECO:0000256" key="1">
    <source>
        <dbReference type="ARBA" id="ARBA00004651"/>
    </source>
</evidence>
<feature type="transmembrane region" description="Helical" evidence="9">
    <location>
        <begin position="177"/>
        <end position="199"/>
    </location>
</feature>
<dbReference type="Proteomes" id="UP000006048">
    <property type="component" value="Chromosome"/>
</dbReference>
<evidence type="ECO:0000256" key="4">
    <source>
        <dbReference type="ARBA" id="ARBA00022679"/>
    </source>
</evidence>
<evidence type="ECO:0000256" key="7">
    <source>
        <dbReference type="ARBA" id="ARBA00023136"/>
    </source>
</evidence>
<dbReference type="PROSITE" id="PS50263">
    <property type="entry name" value="CN_HYDROLASE"/>
    <property type="match status" value="1"/>
</dbReference>
<dbReference type="STRING" id="869212.Turpa_0208"/>
<sequence length="537" mass="58853">MCLLLALSPFDIWPLGFAAPALMFLASDGQRGARPLQILAASLMFSLATTAITFGWIAGTIWRYTGQNLFLASLLAMVYAIVFQLKFPLVFFALRSLRLTLRQGAAPLVATASVVAIADALAPELFPWSWGNGIAGEPHLRQIAAIGSVYLVGFFAVLVAAVLLAPLLRRRSDSQSAFNLGPALLIAALILCALLFRYWPDTAPSSPPLRVAIAQTSIGPAPAAKSSDENFAREAINRLFAQSVDALQLHAPLDLILWPEASMPFHSASPSVANRNIYSVTFDGALEYLRRRAQVAVIYHDMHKESNALRSRFAARGADVPEAQYFKKRLVPWGEYLPFGARRWFPEAGNFTPGSLRPQALELPLVAQREHLTYTQIQGELSLVQQPAVLRQNFDLGKTARVLQVQPLLCYEALYPSDAQTQTADVIINLASDAWFGDGFEGAQHASATVLRAVENGRPMLRAAMSGISFAVDNRGENLVARTGQGRPETLFAEIPLTTRRTPFSVLGMISFYALMFAASWPWLLSRLTASRIRENK</sequence>
<evidence type="ECO:0000256" key="2">
    <source>
        <dbReference type="ARBA" id="ARBA00010065"/>
    </source>
</evidence>
<dbReference type="NCBIfam" id="TIGR00546">
    <property type="entry name" value="lnt"/>
    <property type="match status" value="1"/>
</dbReference>
<feature type="transmembrane region" description="Helical" evidence="9">
    <location>
        <begin position="70"/>
        <end position="93"/>
    </location>
</feature>
<dbReference type="KEGG" id="tpx:Turpa_0208"/>
<dbReference type="PANTHER" id="PTHR38686">
    <property type="entry name" value="APOLIPOPROTEIN N-ACYLTRANSFERASE"/>
    <property type="match status" value="1"/>
</dbReference>
<keyword evidence="4 9" id="KW-0808">Transferase</keyword>
<comment type="subcellular location">
    <subcellularLocation>
        <location evidence="9">Cell inner membrane</location>
        <topology evidence="9">Multi-pass membrane protein</topology>
    </subcellularLocation>
    <subcellularLocation>
        <location evidence="1">Cell membrane</location>
        <topology evidence="1">Multi-pass membrane protein</topology>
    </subcellularLocation>
</comment>
<dbReference type="Pfam" id="PF00795">
    <property type="entry name" value="CN_hydrolase"/>
    <property type="match status" value="1"/>
</dbReference>
<dbReference type="GO" id="GO:0042158">
    <property type="term" value="P:lipoprotein biosynthetic process"/>
    <property type="evidence" value="ECO:0007669"/>
    <property type="project" value="UniProtKB-UniRule"/>
</dbReference>
<comment type="catalytic activity">
    <reaction evidence="9">
        <text>N-terminal S-1,2-diacyl-sn-glyceryl-L-cysteinyl-[lipoprotein] + a glycerophospholipid = N-acyl-S-1,2-diacyl-sn-glyceryl-L-cysteinyl-[lipoprotein] + a 2-acyl-sn-glycero-3-phospholipid + H(+)</text>
        <dbReference type="Rhea" id="RHEA:48228"/>
        <dbReference type="Rhea" id="RHEA-COMP:14681"/>
        <dbReference type="Rhea" id="RHEA-COMP:14684"/>
        <dbReference type="ChEBI" id="CHEBI:15378"/>
        <dbReference type="ChEBI" id="CHEBI:136912"/>
        <dbReference type="ChEBI" id="CHEBI:140656"/>
        <dbReference type="ChEBI" id="CHEBI:140657"/>
        <dbReference type="ChEBI" id="CHEBI:140660"/>
        <dbReference type="EC" id="2.3.1.269"/>
    </reaction>
</comment>
<feature type="transmembrane region" description="Helical" evidence="9">
    <location>
        <begin position="6"/>
        <end position="26"/>
    </location>
</feature>
<feature type="transmembrane region" description="Helical" evidence="9">
    <location>
        <begin position="504"/>
        <end position="525"/>
    </location>
</feature>
<dbReference type="GO" id="GO:0005886">
    <property type="term" value="C:plasma membrane"/>
    <property type="evidence" value="ECO:0007669"/>
    <property type="project" value="UniProtKB-SubCell"/>
</dbReference>
<evidence type="ECO:0000256" key="9">
    <source>
        <dbReference type="HAMAP-Rule" id="MF_01148"/>
    </source>
</evidence>
<dbReference type="RefSeq" id="WP_014801391.1">
    <property type="nucleotide sequence ID" value="NC_018020.1"/>
</dbReference>
<evidence type="ECO:0000259" key="10">
    <source>
        <dbReference type="PROSITE" id="PS50263"/>
    </source>
</evidence>
<keyword evidence="3 9" id="KW-1003">Cell membrane</keyword>
<feature type="transmembrane region" description="Helical" evidence="9">
    <location>
        <begin position="105"/>
        <end position="123"/>
    </location>
</feature>
<evidence type="ECO:0000313" key="11">
    <source>
        <dbReference type="EMBL" id="AFM10870.1"/>
    </source>
</evidence>
<dbReference type="GO" id="GO:0016410">
    <property type="term" value="F:N-acyltransferase activity"/>
    <property type="evidence" value="ECO:0007669"/>
    <property type="project" value="UniProtKB-UniRule"/>
</dbReference>
<proteinExistence type="inferred from homology"/>
<evidence type="ECO:0000256" key="3">
    <source>
        <dbReference type="ARBA" id="ARBA00022475"/>
    </source>
</evidence>
<keyword evidence="12" id="KW-1185">Reference proteome</keyword>
<evidence type="ECO:0000256" key="8">
    <source>
        <dbReference type="ARBA" id="ARBA00023315"/>
    </source>
</evidence>
<keyword evidence="7 9" id="KW-0472">Membrane</keyword>
<evidence type="ECO:0000256" key="5">
    <source>
        <dbReference type="ARBA" id="ARBA00022692"/>
    </source>
</evidence>
<feature type="transmembrane region" description="Helical" evidence="9">
    <location>
        <begin position="38"/>
        <end position="58"/>
    </location>
</feature>
<dbReference type="EMBL" id="CP002959">
    <property type="protein sequence ID" value="AFM10870.1"/>
    <property type="molecule type" value="Genomic_DNA"/>
</dbReference>
<dbReference type="InterPro" id="IPR003010">
    <property type="entry name" value="C-N_Hydrolase"/>
</dbReference>
<dbReference type="UniPathway" id="UPA00666"/>
<keyword evidence="6 9" id="KW-1133">Transmembrane helix</keyword>
<dbReference type="PANTHER" id="PTHR38686:SF1">
    <property type="entry name" value="APOLIPOPROTEIN N-ACYLTRANSFERASE"/>
    <property type="match status" value="1"/>
</dbReference>
<organism evidence="11 12">
    <name type="scientific">Turneriella parva (strain ATCC BAA-1111 / DSM 21527 / NCTC 11395 / H)</name>
    <name type="common">Leptospira parva</name>
    <dbReference type="NCBI Taxonomy" id="869212"/>
    <lineage>
        <taxon>Bacteria</taxon>
        <taxon>Pseudomonadati</taxon>
        <taxon>Spirochaetota</taxon>
        <taxon>Spirochaetia</taxon>
        <taxon>Leptospirales</taxon>
        <taxon>Leptospiraceae</taxon>
        <taxon>Turneriella</taxon>
    </lineage>
</organism>
<protein>
    <recommendedName>
        <fullName evidence="9">Apolipoprotein N-acyltransferase</fullName>
        <shortName evidence="9">ALP N-acyltransferase</shortName>
        <ecNumber evidence="9">2.3.1.269</ecNumber>
    </recommendedName>
</protein>
<dbReference type="HAMAP" id="MF_01148">
    <property type="entry name" value="Lnt"/>
    <property type="match status" value="1"/>
</dbReference>
<keyword evidence="5 9" id="KW-0812">Transmembrane</keyword>
<dbReference type="Pfam" id="PF20154">
    <property type="entry name" value="LNT_N"/>
    <property type="match status" value="1"/>
</dbReference>
<feature type="transmembrane region" description="Helical" evidence="9">
    <location>
        <begin position="143"/>
        <end position="165"/>
    </location>
</feature>
<keyword evidence="8 9" id="KW-0012">Acyltransferase</keyword>
<dbReference type="EC" id="2.3.1.269" evidence="9"/>
<evidence type="ECO:0000256" key="6">
    <source>
        <dbReference type="ARBA" id="ARBA00022989"/>
    </source>
</evidence>
<dbReference type="OrthoDB" id="9804277at2"/>
<accession>I4B0R3</accession>
<evidence type="ECO:0000313" key="12">
    <source>
        <dbReference type="Proteomes" id="UP000006048"/>
    </source>
</evidence>
<reference evidence="11 12" key="1">
    <citation type="submission" date="2012-06" db="EMBL/GenBank/DDBJ databases">
        <title>The complete chromosome of genome of Turneriella parva DSM 21527.</title>
        <authorList>
            <consortium name="US DOE Joint Genome Institute (JGI-PGF)"/>
            <person name="Lucas S."/>
            <person name="Han J."/>
            <person name="Lapidus A."/>
            <person name="Bruce D."/>
            <person name="Goodwin L."/>
            <person name="Pitluck S."/>
            <person name="Peters L."/>
            <person name="Kyrpides N."/>
            <person name="Mavromatis K."/>
            <person name="Ivanova N."/>
            <person name="Mikhailova N."/>
            <person name="Chertkov O."/>
            <person name="Detter J.C."/>
            <person name="Tapia R."/>
            <person name="Han C."/>
            <person name="Land M."/>
            <person name="Hauser L."/>
            <person name="Markowitz V."/>
            <person name="Cheng J.-F."/>
            <person name="Hugenholtz P."/>
            <person name="Woyke T."/>
            <person name="Wu D."/>
            <person name="Gronow S."/>
            <person name="Wellnitz S."/>
            <person name="Brambilla E."/>
            <person name="Klenk H.-P."/>
            <person name="Eisen J.A."/>
        </authorList>
    </citation>
    <scope>NUCLEOTIDE SEQUENCE [LARGE SCALE GENOMIC DNA]</scope>
    <source>
        <strain evidence="12">ATCC BAA-1111 / DSM 21527 / NCTC 11395 / H</strain>
    </source>
</reference>
<dbReference type="InterPro" id="IPR036526">
    <property type="entry name" value="C-N_Hydrolase_sf"/>
</dbReference>
<comment type="pathway">
    <text evidence="9">Protein modification; lipoprotein biosynthesis (N-acyl transfer).</text>
</comment>
<dbReference type="Gene3D" id="3.60.110.10">
    <property type="entry name" value="Carbon-nitrogen hydrolase"/>
    <property type="match status" value="1"/>
</dbReference>
<dbReference type="InterPro" id="IPR004563">
    <property type="entry name" value="Apolipo_AcylTrfase"/>
</dbReference>
<name>I4B0R3_TURPD</name>
<dbReference type="AlphaFoldDB" id="I4B0R3"/>
<feature type="domain" description="CN hydrolase" evidence="10">
    <location>
        <begin position="209"/>
        <end position="497"/>
    </location>
</feature>